<protein>
    <submittedName>
        <fullName evidence="1">Uncharacterized protein</fullName>
    </submittedName>
</protein>
<dbReference type="Proteomes" id="UP000050509">
    <property type="component" value="Unassembled WGS sequence"/>
</dbReference>
<proteinExistence type="predicted"/>
<name>A0A0P9DYA4_9CHLR</name>
<gene>
    <name evidence="1" type="ORF">SE17_00705</name>
</gene>
<evidence type="ECO:0000313" key="1">
    <source>
        <dbReference type="EMBL" id="KPV54932.1"/>
    </source>
</evidence>
<keyword evidence="2" id="KW-1185">Reference proteome</keyword>
<evidence type="ECO:0000313" key="2">
    <source>
        <dbReference type="Proteomes" id="UP000050509"/>
    </source>
</evidence>
<sequence length="125" mass="13451">MFDLVLSQLAQGITPVETALEVGITELENVERVSGVLEAAKTGARKFLEKVMQHAGLTSTMTDTRALTLVEPTETESFDSDKLKSLIADLVGNGGRDAEIAGLLAKCRKKNKRAGYLMVKARSGE</sequence>
<comment type="caution">
    <text evidence="1">The sequence shown here is derived from an EMBL/GenBank/DDBJ whole genome shotgun (WGS) entry which is preliminary data.</text>
</comment>
<reference evidence="1 2" key="1">
    <citation type="submission" date="2015-09" db="EMBL/GenBank/DDBJ databases">
        <title>Draft genome sequence of Kouleothrix aurantiaca JCM 19913.</title>
        <authorList>
            <person name="Hemp J."/>
        </authorList>
    </citation>
    <scope>NUCLEOTIDE SEQUENCE [LARGE SCALE GENOMIC DNA]</scope>
    <source>
        <strain evidence="1 2">COM-B</strain>
    </source>
</reference>
<organism evidence="1 2">
    <name type="scientific">Kouleothrix aurantiaca</name>
    <dbReference type="NCBI Taxonomy" id="186479"/>
    <lineage>
        <taxon>Bacteria</taxon>
        <taxon>Bacillati</taxon>
        <taxon>Chloroflexota</taxon>
        <taxon>Chloroflexia</taxon>
        <taxon>Chloroflexales</taxon>
        <taxon>Roseiflexineae</taxon>
        <taxon>Roseiflexaceae</taxon>
        <taxon>Kouleothrix</taxon>
    </lineage>
</organism>
<accession>A0A0P9DYA4</accession>
<dbReference type="AlphaFoldDB" id="A0A0P9DYA4"/>
<dbReference type="EMBL" id="LJCR01000006">
    <property type="protein sequence ID" value="KPV54932.1"/>
    <property type="molecule type" value="Genomic_DNA"/>
</dbReference>